<evidence type="ECO:0000256" key="5">
    <source>
        <dbReference type="ARBA" id="ARBA00022573"/>
    </source>
</evidence>
<dbReference type="CDD" id="cd00609">
    <property type="entry name" value="AAT_like"/>
    <property type="match status" value="1"/>
</dbReference>
<sequence length="353" mass="39215">MELLHHGGRLRQAASQYGIAESDWLDLSTGVSPWHYPIPAIPASAWNRLPEDDDGLMTVARRYYLGANLNGTQLDSLAVAGSQAVIQALPQVLSAITSTIARPDVQACVLLPDVGYKEHERAWRKANWHIEYYHNTPTMAQIERCKVLLVINPNNPTGQLHSPAELEQWLTLVAANGGTLVIDEAFLDATPEHSLLPVCPVELTESLVVLRSIGKFYGLAGIRAGFVFANKTVITGLQDTLGPWCMNGPAREICKLALADIQWQDMQRQRLQQMSACLVEILTHCFSSVEYTLEGTLLFQTVYVENAIARYEELCRQGVLVRLTDEQDGLRFGLPANNRECSRLRLALTQPQT</sequence>
<evidence type="ECO:0000256" key="1">
    <source>
        <dbReference type="ARBA" id="ARBA00001933"/>
    </source>
</evidence>
<protein>
    <recommendedName>
        <fullName evidence="4">threonine-phosphate decarboxylase</fullName>
        <ecNumber evidence="4">4.1.1.81</ecNumber>
    </recommendedName>
    <alternativeName>
        <fullName evidence="8">L-threonine-O-3-phosphate decarboxylase</fullName>
    </alternativeName>
</protein>
<dbReference type="Proteomes" id="UP000005839">
    <property type="component" value="Unassembled WGS sequence"/>
</dbReference>
<evidence type="ECO:0000256" key="3">
    <source>
        <dbReference type="ARBA" id="ARBA00004953"/>
    </source>
</evidence>
<keyword evidence="5" id="KW-0169">Cobalamin biosynthesis</keyword>
<dbReference type="Gene3D" id="3.40.640.10">
    <property type="entry name" value="Type I PLP-dependent aspartate aminotransferase-like (Major domain)"/>
    <property type="match status" value="1"/>
</dbReference>
<dbReference type="GO" id="GO:0030170">
    <property type="term" value="F:pyridoxal phosphate binding"/>
    <property type="evidence" value="ECO:0007669"/>
    <property type="project" value="InterPro"/>
</dbReference>
<evidence type="ECO:0000256" key="6">
    <source>
        <dbReference type="ARBA" id="ARBA00022898"/>
    </source>
</evidence>
<keyword evidence="12" id="KW-1185">Reference proteome</keyword>
<evidence type="ECO:0000256" key="7">
    <source>
        <dbReference type="ARBA" id="ARBA00023239"/>
    </source>
</evidence>
<comment type="function">
    <text evidence="2">Decarboxylates L-threonine-O-3-phosphate to yield (R)-1-amino-2-propanol O-2-phosphate, the precursor for the linkage between the nucleotide loop and the corrin ring in cobalamin.</text>
</comment>
<dbReference type="InterPro" id="IPR015422">
    <property type="entry name" value="PyrdxlP-dep_Trfase_small"/>
</dbReference>
<keyword evidence="6" id="KW-0663">Pyridoxal phosphate</keyword>
<dbReference type="EMBL" id="ABIC01000008">
    <property type="protein sequence ID" value="EDQ01665.1"/>
    <property type="molecule type" value="Genomic_DNA"/>
</dbReference>
<feature type="domain" description="Aminotransferase class I/classII large" evidence="10">
    <location>
        <begin position="81"/>
        <end position="321"/>
    </location>
</feature>
<dbReference type="STRING" id="314608.KT99_16399"/>
<dbReference type="InterPro" id="IPR015421">
    <property type="entry name" value="PyrdxlP-dep_Trfase_major"/>
</dbReference>
<dbReference type="AlphaFoldDB" id="A9D3D3"/>
<evidence type="ECO:0000256" key="4">
    <source>
        <dbReference type="ARBA" id="ARBA00012285"/>
    </source>
</evidence>
<dbReference type="GO" id="GO:0009236">
    <property type="term" value="P:cobalamin biosynthetic process"/>
    <property type="evidence" value="ECO:0007669"/>
    <property type="project" value="UniProtKB-UniPathway"/>
</dbReference>
<organism evidence="11 12">
    <name type="scientific">Shewanella benthica KT99</name>
    <dbReference type="NCBI Taxonomy" id="314608"/>
    <lineage>
        <taxon>Bacteria</taxon>
        <taxon>Pseudomonadati</taxon>
        <taxon>Pseudomonadota</taxon>
        <taxon>Gammaproteobacteria</taxon>
        <taxon>Alteromonadales</taxon>
        <taxon>Shewanellaceae</taxon>
        <taxon>Shewanella</taxon>
    </lineage>
</organism>
<dbReference type="InterPro" id="IPR004839">
    <property type="entry name" value="Aminotransferase_I/II_large"/>
</dbReference>
<dbReference type="NCBIfam" id="TIGR01140">
    <property type="entry name" value="L_thr_O3P_dcar"/>
    <property type="match status" value="1"/>
</dbReference>
<dbReference type="Gene3D" id="3.90.1150.10">
    <property type="entry name" value="Aspartate Aminotransferase, domain 1"/>
    <property type="match status" value="1"/>
</dbReference>
<dbReference type="EC" id="4.1.1.81" evidence="4"/>
<dbReference type="PROSITE" id="PS00105">
    <property type="entry name" value="AA_TRANSFER_CLASS_1"/>
    <property type="match status" value="1"/>
</dbReference>
<evidence type="ECO:0000256" key="9">
    <source>
        <dbReference type="ARBA" id="ARBA00048531"/>
    </source>
</evidence>
<dbReference type="SUPFAM" id="SSF53383">
    <property type="entry name" value="PLP-dependent transferases"/>
    <property type="match status" value="1"/>
</dbReference>
<dbReference type="Pfam" id="PF00155">
    <property type="entry name" value="Aminotran_1_2"/>
    <property type="match status" value="1"/>
</dbReference>
<proteinExistence type="predicted"/>
<evidence type="ECO:0000259" key="10">
    <source>
        <dbReference type="Pfam" id="PF00155"/>
    </source>
</evidence>
<comment type="pathway">
    <text evidence="3">Cofactor biosynthesis; adenosylcobalamin biosynthesis.</text>
</comment>
<comment type="cofactor">
    <cofactor evidence="1">
        <name>pyridoxal 5'-phosphate</name>
        <dbReference type="ChEBI" id="CHEBI:597326"/>
    </cofactor>
</comment>
<dbReference type="InterPro" id="IPR005860">
    <property type="entry name" value="CobD"/>
</dbReference>
<dbReference type="InterPro" id="IPR015424">
    <property type="entry name" value="PyrdxlP-dep_Trfase"/>
</dbReference>
<dbReference type="PANTHER" id="PTHR42885:SF1">
    <property type="entry name" value="THREONINE-PHOSPHATE DECARBOXYLASE"/>
    <property type="match status" value="1"/>
</dbReference>
<gene>
    <name evidence="11" type="ORF">KT99_16399</name>
</gene>
<name>A9D3D3_9GAMM</name>
<evidence type="ECO:0000313" key="11">
    <source>
        <dbReference type="EMBL" id="EDQ01665.1"/>
    </source>
</evidence>
<reference evidence="11 12" key="1">
    <citation type="submission" date="2007-10" db="EMBL/GenBank/DDBJ databases">
        <authorList>
            <person name="Yayanos A."/>
            <person name="Ferriera S."/>
            <person name="Johnson J."/>
            <person name="Kravitz S."/>
            <person name="Halpern A."/>
            <person name="Remington K."/>
            <person name="Beeson K."/>
            <person name="Tran B."/>
            <person name="Rogers Y.-H."/>
            <person name="Friedman R."/>
            <person name="Venter J.C."/>
        </authorList>
    </citation>
    <scope>NUCLEOTIDE SEQUENCE [LARGE SCALE GENOMIC DNA]</scope>
    <source>
        <strain evidence="11 12">KT99</strain>
    </source>
</reference>
<evidence type="ECO:0000256" key="8">
    <source>
        <dbReference type="ARBA" id="ARBA00029996"/>
    </source>
</evidence>
<accession>A9D3D3</accession>
<dbReference type="PANTHER" id="PTHR42885">
    <property type="entry name" value="HISTIDINOL-PHOSPHATE AMINOTRANSFERASE-RELATED"/>
    <property type="match status" value="1"/>
</dbReference>
<dbReference type="RefSeq" id="WP_005497818.1">
    <property type="nucleotide sequence ID" value="NZ_ABIC01000008.1"/>
</dbReference>
<dbReference type="GO" id="GO:0048472">
    <property type="term" value="F:threonine-phosphate decarboxylase activity"/>
    <property type="evidence" value="ECO:0007669"/>
    <property type="project" value="UniProtKB-EC"/>
</dbReference>
<dbReference type="InterPro" id="IPR004838">
    <property type="entry name" value="NHTrfase_class1_PyrdxlP-BS"/>
</dbReference>
<comment type="catalytic activity">
    <reaction evidence="9">
        <text>O-phospho-L-threonine + H(+) = (R)-1-aminopropan-2-yl phosphate + CO2</text>
        <dbReference type="Rhea" id="RHEA:11492"/>
        <dbReference type="ChEBI" id="CHEBI:15378"/>
        <dbReference type="ChEBI" id="CHEBI:16526"/>
        <dbReference type="ChEBI" id="CHEBI:58563"/>
        <dbReference type="ChEBI" id="CHEBI:58675"/>
        <dbReference type="EC" id="4.1.1.81"/>
    </reaction>
</comment>
<evidence type="ECO:0000313" key="12">
    <source>
        <dbReference type="Proteomes" id="UP000005839"/>
    </source>
</evidence>
<comment type="caution">
    <text evidence="11">The sequence shown here is derived from an EMBL/GenBank/DDBJ whole genome shotgun (WGS) entry which is preliminary data.</text>
</comment>
<keyword evidence="7" id="KW-0456">Lyase</keyword>
<evidence type="ECO:0000256" key="2">
    <source>
        <dbReference type="ARBA" id="ARBA00003444"/>
    </source>
</evidence>
<dbReference type="UniPathway" id="UPA00148"/>